<gene>
    <name evidence="1" type="ORF">O0S08_50565</name>
</gene>
<evidence type="ECO:0000313" key="1">
    <source>
        <dbReference type="EMBL" id="WAS94426.1"/>
    </source>
</evidence>
<sequence length="123" mass="13935">MRVAVSEATVVVHQGPIVHLDPELHPDFEYFGEPLLLGSWALGGEDPLTAVAYLVKTKSVHPPRLLAEVWFWESRLGRRLYGAFRIDSGGEPYDEAWRHSLRCALHERLFPPPDERASFSDAQ</sequence>
<evidence type="ECO:0000313" key="2">
    <source>
        <dbReference type="Proteomes" id="UP001164459"/>
    </source>
</evidence>
<dbReference type="Proteomes" id="UP001164459">
    <property type="component" value="Chromosome"/>
</dbReference>
<dbReference type="RefSeq" id="WP_269036762.1">
    <property type="nucleotide sequence ID" value="NZ_CP114040.1"/>
</dbReference>
<organism evidence="1 2">
    <name type="scientific">Nannocystis punicea</name>
    <dbReference type="NCBI Taxonomy" id="2995304"/>
    <lineage>
        <taxon>Bacteria</taxon>
        <taxon>Pseudomonadati</taxon>
        <taxon>Myxococcota</taxon>
        <taxon>Polyangia</taxon>
        <taxon>Nannocystales</taxon>
        <taxon>Nannocystaceae</taxon>
        <taxon>Nannocystis</taxon>
    </lineage>
</organism>
<accession>A0ABY7H565</accession>
<keyword evidence="2" id="KW-1185">Reference proteome</keyword>
<name>A0ABY7H565_9BACT</name>
<proteinExistence type="predicted"/>
<protein>
    <submittedName>
        <fullName evidence="1">Uncharacterized protein</fullName>
    </submittedName>
</protein>
<dbReference type="EMBL" id="CP114040">
    <property type="protein sequence ID" value="WAS94426.1"/>
    <property type="molecule type" value="Genomic_DNA"/>
</dbReference>
<reference evidence="1" key="1">
    <citation type="submission" date="2022-11" db="EMBL/GenBank/DDBJ databases">
        <title>Minimal conservation of predation-associated metabolite biosynthetic gene clusters underscores biosynthetic potential of Myxococcota including descriptions for ten novel species: Archangium lansinium sp. nov., Myxococcus landrumus sp. nov., Nannocystis bai.</title>
        <authorList>
            <person name="Ahearne A."/>
            <person name="Stevens C."/>
            <person name="Dowd S."/>
        </authorList>
    </citation>
    <scope>NUCLEOTIDE SEQUENCE</scope>
    <source>
        <strain evidence="1">Fl3</strain>
    </source>
</reference>